<evidence type="ECO:0000256" key="4">
    <source>
        <dbReference type="ARBA" id="ARBA00022840"/>
    </source>
</evidence>
<feature type="region of interest" description="Disordered" evidence="5">
    <location>
        <begin position="1"/>
        <end position="54"/>
    </location>
</feature>
<reference evidence="8" key="1">
    <citation type="journal article" date="2019" name="Int. J. Syst. Evol. Microbiol.">
        <title>The Global Catalogue of Microorganisms (GCM) 10K type strain sequencing project: providing services to taxonomists for standard genome sequencing and annotation.</title>
        <authorList>
            <consortium name="The Broad Institute Genomics Platform"/>
            <consortium name="The Broad Institute Genome Sequencing Center for Infectious Disease"/>
            <person name="Wu L."/>
            <person name="Ma J."/>
        </authorList>
    </citation>
    <scope>NUCLEOTIDE SEQUENCE [LARGE SCALE GENOMIC DNA]</scope>
    <source>
        <strain evidence="8">JCM 14326</strain>
    </source>
</reference>
<evidence type="ECO:0000256" key="1">
    <source>
        <dbReference type="ARBA" id="ARBA00005417"/>
    </source>
</evidence>
<dbReference type="Pfam" id="PF00005">
    <property type="entry name" value="ABC_tran"/>
    <property type="match status" value="2"/>
</dbReference>
<name>A0ABP4ZI86_9MICO</name>
<dbReference type="PROSITE" id="PS50893">
    <property type="entry name" value="ABC_TRANSPORTER_2"/>
    <property type="match status" value="2"/>
</dbReference>
<dbReference type="InterPro" id="IPR027417">
    <property type="entry name" value="P-loop_NTPase"/>
</dbReference>
<dbReference type="SMART" id="SM00382">
    <property type="entry name" value="AAA"/>
    <property type="match status" value="2"/>
</dbReference>
<dbReference type="GO" id="GO:0005524">
    <property type="term" value="F:ATP binding"/>
    <property type="evidence" value="ECO:0007669"/>
    <property type="project" value="UniProtKB-KW"/>
</dbReference>
<evidence type="ECO:0000313" key="7">
    <source>
        <dbReference type="EMBL" id="GAA1858203.1"/>
    </source>
</evidence>
<feature type="region of interest" description="Disordered" evidence="5">
    <location>
        <begin position="376"/>
        <end position="412"/>
    </location>
</feature>
<protein>
    <submittedName>
        <fullName evidence="7">ABC transporter ATP-binding protein</fullName>
    </submittedName>
</protein>
<feature type="compositionally biased region" description="Low complexity" evidence="5">
    <location>
        <begin position="22"/>
        <end position="47"/>
    </location>
</feature>
<evidence type="ECO:0000313" key="8">
    <source>
        <dbReference type="Proteomes" id="UP001501094"/>
    </source>
</evidence>
<dbReference type="PROSITE" id="PS00211">
    <property type="entry name" value="ABC_TRANSPORTER_1"/>
    <property type="match status" value="2"/>
</dbReference>
<dbReference type="Proteomes" id="UP001501094">
    <property type="component" value="Unassembled WGS sequence"/>
</dbReference>
<evidence type="ECO:0000256" key="2">
    <source>
        <dbReference type="ARBA" id="ARBA00022448"/>
    </source>
</evidence>
<evidence type="ECO:0000256" key="5">
    <source>
        <dbReference type="SAM" id="MobiDB-lite"/>
    </source>
</evidence>
<dbReference type="SUPFAM" id="SSF52540">
    <property type="entry name" value="P-loop containing nucleoside triphosphate hydrolases"/>
    <property type="match status" value="2"/>
</dbReference>
<keyword evidence="4 7" id="KW-0067">ATP-binding</keyword>
<evidence type="ECO:0000256" key="3">
    <source>
        <dbReference type="ARBA" id="ARBA00022741"/>
    </source>
</evidence>
<proteinExistence type="inferred from homology"/>
<organism evidence="7 8">
    <name type="scientific">Myceligenerans crystallogenes</name>
    <dbReference type="NCBI Taxonomy" id="316335"/>
    <lineage>
        <taxon>Bacteria</taxon>
        <taxon>Bacillati</taxon>
        <taxon>Actinomycetota</taxon>
        <taxon>Actinomycetes</taxon>
        <taxon>Micrococcales</taxon>
        <taxon>Promicromonosporaceae</taxon>
        <taxon>Myceligenerans</taxon>
    </lineage>
</organism>
<feature type="domain" description="ABC transporter" evidence="6">
    <location>
        <begin position="397"/>
        <end position="638"/>
    </location>
</feature>
<comment type="caution">
    <text evidence="7">The sequence shown here is derived from an EMBL/GenBank/DDBJ whole genome shotgun (WGS) entry which is preliminary data.</text>
</comment>
<keyword evidence="3" id="KW-0547">Nucleotide-binding</keyword>
<dbReference type="EMBL" id="BAAANL010000002">
    <property type="protein sequence ID" value="GAA1858203.1"/>
    <property type="molecule type" value="Genomic_DNA"/>
</dbReference>
<accession>A0ABP4ZI86</accession>
<keyword evidence="2" id="KW-0813">Transport</keyword>
<dbReference type="PANTHER" id="PTHR43776:SF7">
    <property type="entry name" value="D,D-DIPEPTIDE TRANSPORT ATP-BINDING PROTEIN DDPF-RELATED"/>
    <property type="match status" value="1"/>
</dbReference>
<dbReference type="NCBIfam" id="NF007739">
    <property type="entry name" value="PRK10419.1"/>
    <property type="match status" value="2"/>
</dbReference>
<gene>
    <name evidence="7" type="ORF">GCM10009751_14580</name>
</gene>
<dbReference type="InterPro" id="IPR003439">
    <property type="entry name" value="ABC_transporter-like_ATP-bd"/>
</dbReference>
<dbReference type="InterPro" id="IPR050319">
    <property type="entry name" value="ABC_transp_ATP-bind"/>
</dbReference>
<dbReference type="CDD" id="cd03257">
    <property type="entry name" value="ABC_NikE_OppD_transporters"/>
    <property type="match status" value="2"/>
</dbReference>
<evidence type="ECO:0000259" key="6">
    <source>
        <dbReference type="PROSITE" id="PS50893"/>
    </source>
</evidence>
<dbReference type="PANTHER" id="PTHR43776">
    <property type="entry name" value="TRANSPORT ATP-BINDING PROTEIN"/>
    <property type="match status" value="1"/>
</dbReference>
<dbReference type="Gene3D" id="3.40.50.300">
    <property type="entry name" value="P-loop containing nucleotide triphosphate hydrolases"/>
    <property type="match status" value="2"/>
</dbReference>
<keyword evidence="8" id="KW-1185">Reference proteome</keyword>
<feature type="domain" description="ABC transporter" evidence="6">
    <location>
        <begin position="71"/>
        <end position="318"/>
    </location>
</feature>
<sequence>MSVTSERSPRATAAGRAIRGSAVEGGAVAPVGPDAATTSGDATTSDDVAPRSDVAVPPVTSDAFGSAPALLEADGLTVAYRGTEVVHGVSLRVAPGEVVALVGESGSGKSTIARALTGLLPDGGVVTGGRAALGGQPLTGLTPRAWQDLRGARLGFVPQDTGSALDPVARIGDQVAEALVVHGTPRAAARERAVRILHDVGLDAPAARARQYPHQLSGGMRQRVLIGLALANRPGLVVADEPTSALDVTLQRHILDLLTDPAGTRGERPALLLVTHDLALAAERADRVLVMRHGRIVDEGRPGRVLGAPRHAYSRELVEAAAPGAGRTAVAGPPAAAPVLEVRDLAKAFRLPGGGLPLPGRGRPGAGLAFPGWRERGTGATEPGGRASGTGVALPGTHGPDPSRPGGRASGTAGLRAVDGVSFAVAPGETFALVGESGSGKTTIARLVLGLERADAGTVVLGGRPLGRDTRELRRRSQLVHQDPSSSLDPRFTVAAAVAEPLVAHRTGTRAERRDRVAALLEAVHLSPDLAGCRPAELSGGQRQRVAVARALALDPELLVLDEPTSALDASVQARVLDLLVELQESCGTAFLLVTHDLAVVRRVAHRVAVLRRGRVVEQGAVTDILDHPREQYTRELVAAVPRAALGHDPAALAGAPTDEGEHS</sequence>
<comment type="similarity">
    <text evidence="1">Belongs to the ABC transporter superfamily.</text>
</comment>
<dbReference type="RefSeq" id="WP_344101088.1">
    <property type="nucleotide sequence ID" value="NZ_BAAANL010000002.1"/>
</dbReference>
<dbReference type="InterPro" id="IPR017871">
    <property type="entry name" value="ABC_transporter-like_CS"/>
</dbReference>
<dbReference type="InterPro" id="IPR003593">
    <property type="entry name" value="AAA+_ATPase"/>
</dbReference>